<dbReference type="SUPFAM" id="SSF56935">
    <property type="entry name" value="Porins"/>
    <property type="match status" value="1"/>
</dbReference>
<accession>A0A0F5JG19</accession>
<dbReference type="AlphaFoldDB" id="A0A0F5JG19"/>
<gene>
    <name evidence="3" type="ORF">HMPREF1535_02398</name>
</gene>
<sequence length="762" mass="86350">MIRKCFLLAAGILLIRMMADAQDVKGKVVDASQAPVESVTVVMQTIDSAFVDAVITDMDGNFMLKQHPDKYRLIFQHLLYQTQIKEYSGEDAGIIMMQEQDYALNEVVIKGERPQVKVENGALVYDVSVLAEKSTVSNAYESILHLPGVMEQNESISLAGTGNVTVILNGKPSSMTNDQLVNLLKNMPVSNVAKAEVMYNAPAKYRVRGAVINLVLKNTKSEEPFVRGEVGTEYMQARYANGSGHANLSFVGKKLSADILYSADYQKRIIDNDIISHHKIGDIIYDIEQYNKGERRGLTHNMRAALDYLLSENDHLNMAYTSAITPNRKAVEKSSGNFSESSNSKMGDEQMHNVNVDYTSSLGLNVGLDYTYYNYPSTQDYINKTESSEQLFLADASQTINRWNVYAGQTHTLPSDWELNYGIDFTFAKDKSSQIYRPQDGSDMSGLNTCTDLKEETYNFYGGVEKSFNDKLSLSLSVAGEYYKLMNYKKWAVYPAMQLSYALSDSHIFQLGFSSDKTYPEYWTIQESVSYMNGYAMLLGNPALRPSTDYTAELTYVLKNKYMFNVYYSYIKDLFNQLAYQSPDKLALIYQTINYDYEENYGATATIPFSVGSFWNSQITLDGSILKDVCDSFHAIRFNRTKFRGIAMMNNTFKLFSEPDIRLELNSMYVSSFIQGIYDISPIWKIDAGLKWTFAGKKAELKLKANDLFDSFNPDTKINYKGQHLIMNQRRDSRNISVSFVYKFGGYKAKEHKSVDTSRFGF</sequence>
<comment type="caution">
    <text evidence="3">The sequence shown here is derived from an EMBL/GenBank/DDBJ whole genome shotgun (WGS) entry which is preliminary data.</text>
</comment>
<dbReference type="HOGENOM" id="CLU_017617_2_0_10"/>
<dbReference type="InterPro" id="IPR008969">
    <property type="entry name" value="CarboxyPept-like_regulatory"/>
</dbReference>
<keyword evidence="1" id="KW-0732">Signal</keyword>
<dbReference type="Gene3D" id="2.60.40.1120">
    <property type="entry name" value="Carboxypeptidase-like, regulatory domain"/>
    <property type="match status" value="1"/>
</dbReference>
<protein>
    <recommendedName>
        <fullName evidence="2">Outer membrane protein beta-barrel domain-containing protein</fullName>
    </recommendedName>
</protein>
<dbReference type="Pfam" id="PF14905">
    <property type="entry name" value="OMP_b-brl_3"/>
    <property type="match status" value="1"/>
</dbReference>
<feature type="domain" description="Outer membrane protein beta-barrel" evidence="2">
    <location>
        <begin position="364"/>
        <end position="742"/>
    </location>
</feature>
<feature type="chain" id="PRO_5002489285" description="Outer membrane protein beta-barrel domain-containing protein" evidence="1">
    <location>
        <begin position="22"/>
        <end position="762"/>
    </location>
</feature>
<dbReference type="EMBL" id="AQHV01000011">
    <property type="protein sequence ID" value="KKB56422.1"/>
    <property type="molecule type" value="Genomic_DNA"/>
</dbReference>
<dbReference type="Pfam" id="PF13715">
    <property type="entry name" value="CarbopepD_reg_2"/>
    <property type="match status" value="1"/>
</dbReference>
<feature type="signal peptide" evidence="1">
    <location>
        <begin position="1"/>
        <end position="21"/>
    </location>
</feature>
<dbReference type="SUPFAM" id="SSF49464">
    <property type="entry name" value="Carboxypeptidase regulatory domain-like"/>
    <property type="match status" value="1"/>
</dbReference>
<name>A0A0F5JG19_9BACT</name>
<reference evidence="3 4" key="1">
    <citation type="submission" date="2013-04" db="EMBL/GenBank/DDBJ databases">
        <title>The Genome Sequence of Parabacteroides goldsteinii DSM 19448.</title>
        <authorList>
            <consortium name="The Broad Institute Genomics Platform"/>
            <person name="Earl A."/>
            <person name="Ward D."/>
            <person name="Feldgarden M."/>
            <person name="Gevers D."/>
            <person name="Martens E."/>
            <person name="Sakamoto M."/>
            <person name="Benno Y."/>
            <person name="Song Y."/>
            <person name="Liu C."/>
            <person name="Lee J."/>
            <person name="Bolanos M."/>
            <person name="Vaisanen M.L."/>
            <person name="Finegold S.M."/>
            <person name="Walker B."/>
            <person name="Young S."/>
            <person name="Zeng Q."/>
            <person name="Gargeya S."/>
            <person name="Fitzgerald M."/>
            <person name="Haas B."/>
            <person name="Abouelleil A."/>
            <person name="Allen A.W."/>
            <person name="Alvarado L."/>
            <person name="Arachchi H.M."/>
            <person name="Berlin A.M."/>
            <person name="Chapman S.B."/>
            <person name="Gainer-Dewar J."/>
            <person name="Goldberg J."/>
            <person name="Griggs A."/>
            <person name="Gujja S."/>
            <person name="Hansen M."/>
            <person name="Howarth C."/>
            <person name="Imamovic A."/>
            <person name="Ireland A."/>
            <person name="Larimer J."/>
            <person name="McCowan C."/>
            <person name="Murphy C."/>
            <person name="Pearson M."/>
            <person name="Poon T.W."/>
            <person name="Priest M."/>
            <person name="Roberts A."/>
            <person name="Saif S."/>
            <person name="Shea T."/>
            <person name="Sisk P."/>
            <person name="Sykes S."/>
            <person name="Wortman J."/>
            <person name="Nusbaum C."/>
            <person name="Birren B."/>
        </authorList>
    </citation>
    <scope>NUCLEOTIDE SEQUENCE [LARGE SCALE GENOMIC DNA]</scope>
    <source>
        <strain evidence="3 4">DSM 19448</strain>
    </source>
</reference>
<proteinExistence type="predicted"/>
<dbReference type="PATRIC" id="fig|927665.4.peg.2466"/>
<dbReference type="STRING" id="927665.HMPREF1535_02398"/>
<organism evidence="3 4">
    <name type="scientific">Parabacteroides goldsteinii DSM 19448 = WAL 12034</name>
    <dbReference type="NCBI Taxonomy" id="927665"/>
    <lineage>
        <taxon>Bacteria</taxon>
        <taxon>Pseudomonadati</taxon>
        <taxon>Bacteroidota</taxon>
        <taxon>Bacteroidia</taxon>
        <taxon>Bacteroidales</taxon>
        <taxon>Tannerellaceae</taxon>
        <taxon>Parabacteroides</taxon>
    </lineage>
</organism>
<dbReference type="Proteomes" id="UP000033047">
    <property type="component" value="Unassembled WGS sequence"/>
</dbReference>
<evidence type="ECO:0000313" key="3">
    <source>
        <dbReference type="EMBL" id="KKB56422.1"/>
    </source>
</evidence>
<evidence type="ECO:0000256" key="1">
    <source>
        <dbReference type="SAM" id="SignalP"/>
    </source>
</evidence>
<dbReference type="RefSeq" id="WP_046146210.1">
    <property type="nucleotide sequence ID" value="NZ_KQ033912.1"/>
</dbReference>
<dbReference type="InterPro" id="IPR041700">
    <property type="entry name" value="OMP_b-brl_3"/>
</dbReference>
<evidence type="ECO:0000259" key="2">
    <source>
        <dbReference type="Pfam" id="PF14905"/>
    </source>
</evidence>
<evidence type="ECO:0000313" key="4">
    <source>
        <dbReference type="Proteomes" id="UP000033047"/>
    </source>
</evidence>